<proteinExistence type="predicted"/>
<organism evidence="1 2">
    <name type="scientific">Candidatus Magasanikbacteria bacterium RIFCSPHIGHO2_02_FULL_51_14</name>
    <dbReference type="NCBI Taxonomy" id="1798683"/>
    <lineage>
        <taxon>Bacteria</taxon>
        <taxon>Candidatus Magasanikiibacteriota</taxon>
    </lineage>
</organism>
<evidence type="ECO:0000313" key="1">
    <source>
        <dbReference type="EMBL" id="OGH73741.1"/>
    </source>
</evidence>
<protein>
    <recommendedName>
        <fullName evidence="3">MazG-related protein</fullName>
    </recommendedName>
</protein>
<dbReference type="EMBL" id="MFQE01000019">
    <property type="protein sequence ID" value="OGH73741.1"/>
    <property type="molecule type" value="Genomic_DNA"/>
</dbReference>
<dbReference type="SUPFAM" id="SSF81301">
    <property type="entry name" value="Nucleotidyltransferase"/>
    <property type="match status" value="1"/>
</dbReference>
<evidence type="ECO:0008006" key="3">
    <source>
        <dbReference type="Google" id="ProtNLM"/>
    </source>
</evidence>
<gene>
    <name evidence="1" type="ORF">A3C90_01675</name>
</gene>
<accession>A0A1F6MPZ2</accession>
<sequence>MNNTEKAFHWIVEILRKCDVPFQVTGGLAARVYGSERPLADIDIDIPEERFEDILPDVQEHITFGPDRFTDENWDLRLLRLNYEGQQIDICGDNMKIRSARTEKWEDCRTNFLASENHDVYGTLVPVITKEDLIDYKRVLDRPVDREDVAAILGRRGS</sequence>
<dbReference type="Proteomes" id="UP000177457">
    <property type="component" value="Unassembled WGS sequence"/>
</dbReference>
<dbReference type="AlphaFoldDB" id="A0A1F6MPZ2"/>
<dbReference type="Pfam" id="PF10706">
    <property type="entry name" value="Aminoglyc_resit"/>
    <property type="match status" value="1"/>
</dbReference>
<name>A0A1F6MPZ2_9BACT</name>
<reference evidence="1 2" key="1">
    <citation type="journal article" date="2016" name="Nat. Commun.">
        <title>Thousands of microbial genomes shed light on interconnected biogeochemical processes in an aquifer system.</title>
        <authorList>
            <person name="Anantharaman K."/>
            <person name="Brown C.T."/>
            <person name="Hug L.A."/>
            <person name="Sharon I."/>
            <person name="Castelle C.J."/>
            <person name="Probst A.J."/>
            <person name="Thomas B.C."/>
            <person name="Singh A."/>
            <person name="Wilkins M.J."/>
            <person name="Karaoz U."/>
            <person name="Brodie E.L."/>
            <person name="Williams K.H."/>
            <person name="Hubbard S.S."/>
            <person name="Banfield J.F."/>
        </authorList>
    </citation>
    <scope>NUCLEOTIDE SEQUENCE [LARGE SCALE GENOMIC DNA]</scope>
</reference>
<evidence type="ECO:0000313" key="2">
    <source>
        <dbReference type="Proteomes" id="UP000177457"/>
    </source>
</evidence>
<comment type="caution">
    <text evidence="1">The sequence shown here is derived from an EMBL/GenBank/DDBJ whole genome shotgun (WGS) entry which is preliminary data.</text>
</comment>
<dbReference type="InterPro" id="IPR043519">
    <property type="entry name" value="NT_sf"/>
</dbReference>
<dbReference type="InterPro" id="IPR019646">
    <property type="entry name" value="Aminoglyc_AdlTrfase"/>
</dbReference>
<dbReference type="Gene3D" id="3.30.460.40">
    <property type="match status" value="1"/>
</dbReference>